<protein>
    <submittedName>
        <fullName evidence="1">Uncharacterized protein</fullName>
    </submittedName>
</protein>
<dbReference type="Gene3D" id="1.20.120.330">
    <property type="entry name" value="Nucleotidyltransferases domain 2"/>
    <property type="match status" value="1"/>
</dbReference>
<name>A0AAJ5V447_9PSED</name>
<reference evidence="1" key="1">
    <citation type="submission" date="2023-02" db="EMBL/GenBank/DDBJ databases">
        <title>tmexCD-toprJ-like cluster.</title>
        <authorList>
            <person name="Gao X."/>
            <person name="Wang C."/>
            <person name="Liu J."/>
        </authorList>
    </citation>
    <scope>NUCLEOTIDE SEQUENCE</scope>
    <source>
        <strain evidence="1">GDW21C697WI</strain>
    </source>
</reference>
<evidence type="ECO:0000313" key="1">
    <source>
        <dbReference type="EMBL" id="WEA21227.1"/>
    </source>
</evidence>
<dbReference type="RefSeq" id="WP_275000114.1">
    <property type="nucleotide sequence ID" value="NZ_CP118677.1"/>
</dbReference>
<organism evidence="1 2">
    <name type="scientific">Pseudomonas juntendi</name>
    <dbReference type="NCBI Taxonomy" id="2666183"/>
    <lineage>
        <taxon>Bacteria</taxon>
        <taxon>Pseudomonadati</taxon>
        <taxon>Pseudomonadota</taxon>
        <taxon>Gammaproteobacteria</taxon>
        <taxon>Pseudomonadales</taxon>
        <taxon>Pseudomonadaceae</taxon>
        <taxon>Pseudomonas</taxon>
    </lineage>
</organism>
<dbReference type="SUPFAM" id="SSF158668">
    <property type="entry name" value="MtlR-like"/>
    <property type="match status" value="1"/>
</dbReference>
<dbReference type="InterPro" id="IPR038026">
    <property type="entry name" value="MtlR-like_sf"/>
</dbReference>
<dbReference type="EMBL" id="CP118677">
    <property type="protein sequence ID" value="WEA21227.1"/>
    <property type="molecule type" value="Genomic_DNA"/>
</dbReference>
<dbReference type="AlphaFoldDB" id="A0AAJ5V447"/>
<proteinExistence type="predicted"/>
<accession>A0AAJ5V447</accession>
<gene>
    <name evidence="1" type="ORF">PWA60_03245</name>
</gene>
<sequence>MDTIAFGVGVRKVSWPDGYDRIYEEYRGLPRRELAITAGAVLDLALVEILSMTLTGPEQEIHSFLGINGDGRAPCGSFGARIQLALLLSVISERDAAILRAIKNIRNQLAHQVNADFDSSSVLPLLSKLHDNFQELAESLMASGSLSSASRSAYSIKPFLATEAEAGAGLLLVIFCIYQAYLHRIHDRLPTAKQG</sequence>
<evidence type="ECO:0000313" key="2">
    <source>
        <dbReference type="Proteomes" id="UP001217631"/>
    </source>
</evidence>
<dbReference type="Proteomes" id="UP001217631">
    <property type="component" value="Chromosome"/>
</dbReference>